<comment type="caution">
    <text evidence="2">The sequence shown here is derived from an EMBL/GenBank/DDBJ whole genome shotgun (WGS) entry which is preliminary data.</text>
</comment>
<dbReference type="InterPro" id="IPR000772">
    <property type="entry name" value="Ricin_B_lectin"/>
</dbReference>
<dbReference type="InterPro" id="IPR035992">
    <property type="entry name" value="Ricin_B-like_lectins"/>
</dbReference>
<dbReference type="Pfam" id="PF00652">
    <property type="entry name" value="Ricin_B_lectin"/>
    <property type="match status" value="1"/>
</dbReference>
<keyword evidence="3" id="KW-1185">Reference proteome</keyword>
<evidence type="ECO:0000313" key="3">
    <source>
        <dbReference type="Proteomes" id="UP000265618"/>
    </source>
</evidence>
<dbReference type="AlphaFoldDB" id="A0A9K3D6A0"/>
<evidence type="ECO:0000313" key="2">
    <source>
        <dbReference type="EMBL" id="GIQ88941.1"/>
    </source>
</evidence>
<evidence type="ECO:0000259" key="1">
    <source>
        <dbReference type="Pfam" id="PF00652"/>
    </source>
</evidence>
<proteinExistence type="predicted"/>
<feature type="domain" description="Ricin B lectin" evidence="1">
    <location>
        <begin position="3"/>
        <end position="72"/>
    </location>
</feature>
<dbReference type="SUPFAM" id="SSF50370">
    <property type="entry name" value="Ricin B-like lectins"/>
    <property type="match status" value="1"/>
</dbReference>
<name>A0A9K3D6A0_9EUKA</name>
<sequence>YVLDSKGGHGEKGSAVQLYSKHGNPNQVWLFDGNAVVGTAGGGRVLDIAGNKKGTGASLIVWDRHDGANQRWTVEYV</sequence>
<dbReference type="OrthoDB" id="9895617at2759"/>
<dbReference type="CDD" id="cd00161">
    <property type="entry name" value="beta-trefoil_Ricin-like"/>
    <property type="match status" value="1"/>
</dbReference>
<gene>
    <name evidence="2" type="ORF">KIPB_011297</name>
</gene>
<accession>A0A9K3D6A0</accession>
<feature type="non-terminal residue" evidence="2">
    <location>
        <position position="1"/>
    </location>
</feature>
<protein>
    <recommendedName>
        <fullName evidence="1">Ricin B lectin domain-containing protein</fullName>
    </recommendedName>
</protein>
<dbReference type="EMBL" id="BDIP01004540">
    <property type="protein sequence ID" value="GIQ88941.1"/>
    <property type="molecule type" value="Genomic_DNA"/>
</dbReference>
<reference evidence="2 3" key="1">
    <citation type="journal article" date="2018" name="PLoS ONE">
        <title>The draft genome of Kipferlia bialata reveals reductive genome evolution in fornicate parasites.</title>
        <authorList>
            <person name="Tanifuji G."/>
            <person name="Takabayashi S."/>
            <person name="Kume K."/>
            <person name="Takagi M."/>
            <person name="Nakayama T."/>
            <person name="Kamikawa R."/>
            <person name="Inagaki Y."/>
            <person name="Hashimoto T."/>
        </authorList>
    </citation>
    <scope>NUCLEOTIDE SEQUENCE [LARGE SCALE GENOMIC DNA]</scope>
    <source>
        <strain evidence="2">NY0173</strain>
    </source>
</reference>
<dbReference type="Proteomes" id="UP000265618">
    <property type="component" value="Unassembled WGS sequence"/>
</dbReference>
<dbReference type="Gene3D" id="2.80.10.50">
    <property type="match status" value="2"/>
</dbReference>
<organism evidence="2 3">
    <name type="scientific">Kipferlia bialata</name>
    <dbReference type="NCBI Taxonomy" id="797122"/>
    <lineage>
        <taxon>Eukaryota</taxon>
        <taxon>Metamonada</taxon>
        <taxon>Carpediemonas-like organisms</taxon>
        <taxon>Kipferlia</taxon>
    </lineage>
</organism>
<dbReference type="PROSITE" id="PS50231">
    <property type="entry name" value="RICIN_B_LECTIN"/>
    <property type="match status" value="1"/>
</dbReference>